<accession>X1BJX7</accession>
<evidence type="ECO:0000313" key="1">
    <source>
        <dbReference type="EMBL" id="GAG81472.1"/>
    </source>
</evidence>
<sequence length="203" mass="23144">MQRNFIDTLEKLATTRIDYCSARIGLENARILGKEGKHLEAAEIFTTTASQFRELCEVYKIEREHREFEGIYHLCKAWEQMELAEEFSEPDKFAKAAYQFSKASNFSNEPKNKLLASGNSTYCLALELGCEFDKSYDTEAKAQMYPKIKSMLRNAASLYEKGSFKGAADWALATSTYFDAAWHLIKADEELEISKKKEIIGIA</sequence>
<dbReference type="AlphaFoldDB" id="X1BJX7"/>
<protein>
    <submittedName>
        <fullName evidence="1">Uncharacterized protein</fullName>
    </submittedName>
</protein>
<feature type="non-terminal residue" evidence="1">
    <location>
        <position position="203"/>
    </location>
</feature>
<reference evidence="1" key="1">
    <citation type="journal article" date="2014" name="Front. Microbiol.">
        <title>High frequency of phylogenetically diverse reductive dehalogenase-homologous genes in deep subseafloor sedimentary metagenomes.</title>
        <authorList>
            <person name="Kawai M."/>
            <person name="Futagami T."/>
            <person name="Toyoda A."/>
            <person name="Takaki Y."/>
            <person name="Nishi S."/>
            <person name="Hori S."/>
            <person name="Arai W."/>
            <person name="Tsubouchi T."/>
            <person name="Morono Y."/>
            <person name="Uchiyama I."/>
            <person name="Ito T."/>
            <person name="Fujiyama A."/>
            <person name="Inagaki F."/>
            <person name="Takami H."/>
        </authorList>
    </citation>
    <scope>NUCLEOTIDE SEQUENCE</scope>
    <source>
        <strain evidence="1">Expedition CK06-06</strain>
    </source>
</reference>
<dbReference type="EMBL" id="BART01017746">
    <property type="protein sequence ID" value="GAG81472.1"/>
    <property type="molecule type" value="Genomic_DNA"/>
</dbReference>
<comment type="caution">
    <text evidence="1">The sequence shown here is derived from an EMBL/GenBank/DDBJ whole genome shotgun (WGS) entry which is preliminary data.</text>
</comment>
<name>X1BJX7_9ZZZZ</name>
<proteinExistence type="predicted"/>
<gene>
    <name evidence="1" type="ORF">S01H4_33677</name>
</gene>
<organism evidence="1">
    <name type="scientific">marine sediment metagenome</name>
    <dbReference type="NCBI Taxonomy" id="412755"/>
    <lineage>
        <taxon>unclassified sequences</taxon>
        <taxon>metagenomes</taxon>
        <taxon>ecological metagenomes</taxon>
    </lineage>
</organism>